<dbReference type="STRING" id="153496.A0U89_05550"/>
<dbReference type="EMBL" id="CP014674">
    <property type="protein sequence ID" value="AOX16679.1"/>
    <property type="molecule type" value="Genomic_DNA"/>
</dbReference>
<sequence length="197" mass="21473">MTSFRRTDLAVRLMGLVSSRDRPDAPVRPTGSAVCLYDLVLSQAEPFVVAERLGLWFPCLSADQDPANRRALWDQILRQPMPDLTGAGEDDTDSILSSPALLLPDIVLLLGERETAWLGPCLTKTAQVMTLDDLMRRLAPELVGTGNTTEALLARFAAEDRSGVHPASDLVRIHAAARLIEALWTAQVPGSGLTYRL</sequence>
<gene>
    <name evidence="1" type="ORF">A0U89_05550</name>
</gene>
<dbReference type="AlphaFoldDB" id="A0A1D8USQ9"/>
<keyword evidence="2" id="KW-1185">Reference proteome</keyword>
<protein>
    <submittedName>
        <fullName evidence="1">Uncharacterized protein</fullName>
    </submittedName>
</protein>
<name>A0A1D8USQ9_9PROT</name>
<dbReference type="RefSeq" id="WP_070402410.1">
    <property type="nucleotide sequence ID" value="NZ_BJVW01000010.1"/>
</dbReference>
<reference evidence="1 2" key="1">
    <citation type="journal article" date="2016" name="Microb. Cell Fact.">
        <title>Dissection of exopolysaccharide biosynthesis in Kozakia baliensis.</title>
        <authorList>
            <person name="Brandt J.U."/>
            <person name="Jakob F."/>
            <person name="Behr J."/>
            <person name="Geissler A.J."/>
            <person name="Vogel R.F."/>
        </authorList>
    </citation>
    <scope>NUCLEOTIDE SEQUENCE [LARGE SCALE GENOMIC DNA]</scope>
    <source>
        <strain evidence="1 2">DSM 14400</strain>
    </source>
</reference>
<evidence type="ECO:0000313" key="1">
    <source>
        <dbReference type="EMBL" id="AOX16679.1"/>
    </source>
</evidence>
<accession>A0A1D8USQ9</accession>
<proteinExistence type="predicted"/>
<dbReference type="Proteomes" id="UP000179145">
    <property type="component" value="Chromosome"/>
</dbReference>
<evidence type="ECO:0000313" key="2">
    <source>
        <dbReference type="Proteomes" id="UP000179145"/>
    </source>
</evidence>
<organism evidence="1 2">
    <name type="scientific">Kozakia baliensis</name>
    <dbReference type="NCBI Taxonomy" id="153496"/>
    <lineage>
        <taxon>Bacteria</taxon>
        <taxon>Pseudomonadati</taxon>
        <taxon>Pseudomonadota</taxon>
        <taxon>Alphaproteobacteria</taxon>
        <taxon>Acetobacterales</taxon>
        <taxon>Acetobacteraceae</taxon>
        <taxon>Kozakia</taxon>
    </lineage>
</organism>
<dbReference type="OrthoDB" id="7282102at2"/>
<dbReference type="KEGG" id="kba:A0U89_05550"/>